<proteinExistence type="predicted"/>
<dbReference type="EMBL" id="UGTV01000015">
    <property type="protein sequence ID" value="SUC08872.1"/>
    <property type="molecule type" value="Genomic_DNA"/>
</dbReference>
<keyword evidence="2" id="KW-0449">Lipoprotein</keyword>
<dbReference type="PROSITE" id="PS51257">
    <property type="entry name" value="PROKAR_LIPOPROTEIN"/>
    <property type="match status" value="1"/>
</dbReference>
<dbReference type="Gene3D" id="2.60.40.3230">
    <property type="match status" value="1"/>
</dbReference>
<reference evidence="2 3" key="1">
    <citation type="submission" date="2018-06" db="EMBL/GenBank/DDBJ databases">
        <authorList>
            <consortium name="Pathogen Informatics"/>
            <person name="Doyle S."/>
        </authorList>
    </citation>
    <scope>NUCLEOTIDE SEQUENCE [LARGE SCALE GENOMIC DNA]</scope>
    <source>
        <strain evidence="2 3">NCTC11621</strain>
    </source>
</reference>
<accession>A0A379ESD6</accession>
<evidence type="ECO:0000313" key="2">
    <source>
        <dbReference type="EMBL" id="SUC08872.1"/>
    </source>
</evidence>
<dbReference type="Pfam" id="PF07233">
    <property type="entry name" value="DUF1425"/>
    <property type="match status" value="1"/>
</dbReference>
<dbReference type="InterPro" id="IPR038483">
    <property type="entry name" value="YcfL-like_sf"/>
</dbReference>
<dbReference type="Proteomes" id="UP000254704">
    <property type="component" value="Unassembled WGS sequence"/>
</dbReference>
<evidence type="ECO:0000256" key="1">
    <source>
        <dbReference type="SAM" id="SignalP"/>
    </source>
</evidence>
<dbReference type="InterPro" id="IPR010824">
    <property type="entry name" value="DUF1425"/>
</dbReference>
<gene>
    <name evidence="2" type="ORF">NCTC11621_00298</name>
</gene>
<name>A0A379ESD6_9PAST</name>
<feature type="signal peptide" evidence="1">
    <location>
        <begin position="1"/>
        <end position="22"/>
    </location>
</feature>
<evidence type="ECO:0000313" key="3">
    <source>
        <dbReference type="Proteomes" id="UP000254704"/>
    </source>
</evidence>
<dbReference type="AlphaFoldDB" id="A0A379ESD6"/>
<organism evidence="2 3">
    <name type="scientific">Pasteurella canis</name>
    <dbReference type="NCBI Taxonomy" id="753"/>
    <lineage>
        <taxon>Bacteria</taxon>
        <taxon>Pseudomonadati</taxon>
        <taxon>Pseudomonadota</taxon>
        <taxon>Gammaproteobacteria</taxon>
        <taxon>Pasteurellales</taxon>
        <taxon>Pasteurellaceae</taxon>
        <taxon>Pasteurella</taxon>
    </lineage>
</organism>
<dbReference type="RefSeq" id="WP_115322352.1">
    <property type="nucleotide sequence ID" value="NZ_UGTV01000015.1"/>
</dbReference>
<protein>
    <submittedName>
        <fullName evidence="2">Predicted periplasmic lipoprotein</fullName>
    </submittedName>
</protein>
<sequence>MKKLTALLLTSLLLIGCGSNKSANLLRTTRPILNIEASVASVIEAKITPDSAWIKNKTEQPLNLAYHLFWYDKNGVTQQQFAISSFLSLLGYEKQDIPLIRPTEQSVNYRLYISEQ</sequence>
<feature type="chain" id="PRO_5017036594" evidence="1">
    <location>
        <begin position="23"/>
        <end position="116"/>
    </location>
</feature>
<dbReference type="CDD" id="cd09030">
    <property type="entry name" value="DUF1425"/>
    <property type="match status" value="1"/>
</dbReference>
<keyword evidence="1" id="KW-0732">Signal</keyword>